<dbReference type="InterPro" id="IPR011499">
    <property type="entry name" value="Lipid_A_biosynth_N"/>
</dbReference>
<gene>
    <name evidence="3" type="ORF">FIT94_06570</name>
</gene>
<dbReference type="AlphaFoldDB" id="A0AAX1F1X2"/>
<dbReference type="Proteomes" id="UP000314901">
    <property type="component" value="Chromosome"/>
</dbReference>
<organism evidence="3 4">
    <name type="scientific">Candidatus Methylopumilus universalis</name>
    <dbReference type="NCBI Taxonomy" id="2588536"/>
    <lineage>
        <taxon>Bacteria</taxon>
        <taxon>Pseudomonadati</taxon>
        <taxon>Pseudomonadota</taxon>
        <taxon>Betaproteobacteria</taxon>
        <taxon>Nitrosomonadales</taxon>
        <taxon>Methylophilaceae</taxon>
        <taxon>Candidatus Methylopumilus</taxon>
    </lineage>
</organism>
<name>A0AAX1F1X2_9PROT</name>
<evidence type="ECO:0000313" key="3">
    <source>
        <dbReference type="EMBL" id="QDC41699.1"/>
    </source>
</evidence>
<dbReference type="Gene3D" id="1.20.1280.290">
    <property type="match status" value="1"/>
</dbReference>
<dbReference type="GO" id="GO:0008915">
    <property type="term" value="F:lipid-A-disaccharide synthase activity"/>
    <property type="evidence" value="ECO:0007669"/>
    <property type="project" value="InterPro"/>
</dbReference>
<feature type="transmembrane region" description="Helical" evidence="1">
    <location>
        <begin position="85"/>
        <end position="105"/>
    </location>
</feature>
<dbReference type="RefSeq" id="WP_139868744.1">
    <property type="nucleotide sequence ID" value="NZ_CP040949.1"/>
</dbReference>
<evidence type="ECO:0000313" key="4">
    <source>
        <dbReference type="Proteomes" id="UP000314901"/>
    </source>
</evidence>
<dbReference type="Pfam" id="PF07578">
    <property type="entry name" value="LAB_N"/>
    <property type="match status" value="1"/>
</dbReference>
<dbReference type="EMBL" id="CP040953">
    <property type="protein sequence ID" value="QDC41699.1"/>
    <property type="molecule type" value="Genomic_DNA"/>
</dbReference>
<dbReference type="GO" id="GO:0016020">
    <property type="term" value="C:membrane"/>
    <property type="evidence" value="ECO:0007669"/>
    <property type="project" value="GOC"/>
</dbReference>
<feature type="transmembrane region" description="Helical" evidence="1">
    <location>
        <begin position="59"/>
        <end position="79"/>
    </location>
</feature>
<feature type="transmembrane region" description="Helical" evidence="1">
    <location>
        <begin position="28"/>
        <end position="47"/>
    </location>
</feature>
<keyword evidence="1" id="KW-0812">Transmembrane</keyword>
<feature type="domain" description="Lipid A biosynthesis N-terminal" evidence="2">
    <location>
        <begin position="33"/>
        <end position="104"/>
    </location>
</feature>
<dbReference type="GO" id="GO:0009245">
    <property type="term" value="P:lipid A biosynthetic process"/>
    <property type="evidence" value="ECO:0007669"/>
    <property type="project" value="InterPro"/>
</dbReference>
<dbReference type="KEGG" id="muv:FIT94_06570"/>
<keyword evidence="1" id="KW-1133">Transmembrane helix</keyword>
<sequence length="126" mass="14841">MNHGFGYFFWHILEVTQNYFNAMSGPDFTWLLVGILGQLLFMMRFVVQWIHSERHQKSLIPNSFWYFSLLGSVIVLAYGLHKTELVIIVGQFPGTLIYIRNLMLIKKENAKKSKKEFKGIRKKDKI</sequence>
<keyword evidence="1" id="KW-0472">Membrane</keyword>
<accession>A0AAX1F1X2</accession>
<dbReference type="SMART" id="SM01259">
    <property type="entry name" value="LAB_N"/>
    <property type="match status" value="1"/>
</dbReference>
<evidence type="ECO:0000256" key="1">
    <source>
        <dbReference type="SAM" id="Phobius"/>
    </source>
</evidence>
<evidence type="ECO:0000259" key="2">
    <source>
        <dbReference type="SMART" id="SM01259"/>
    </source>
</evidence>
<protein>
    <submittedName>
        <fullName evidence="3">Lipid-A-disaccharide synthase</fullName>
    </submittedName>
</protein>
<proteinExistence type="predicted"/>
<reference evidence="3 4" key="1">
    <citation type="journal article" date="2019" name="ISME J.">
        <title>Evolution in action: habitat transition from sediment to the pelagial leads to genome streamlining in Methylophilaceae.</title>
        <authorList>
            <person name="Salcher M."/>
            <person name="Schaefle D."/>
            <person name="Kaspar M."/>
            <person name="Neuenschwander S.M."/>
            <person name="Ghai R."/>
        </authorList>
    </citation>
    <scope>NUCLEOTIDE SEQUENCE [LARGE SCALE GENOMIC DNA]</scope>
    <source>
        <strain evidence="3 4">MMS-RVI-51</strain>
    </source>
</reference>
<dbReference type="GeneID" id="66285556"/>